<dbReference type="AlphaFoldDB" id="A0A6A2VAI1"/>
<proteinExistence type="predicted"/>
<evidence type="ECO:0000313" key="1">
    <source>
        <dbReference type="EMBL" id="KAB8301759.1"/>
    </source>
</evidence>
<dbReference type="EMBL" id="WBSO01000001">
    <property type="protein sequence ID" value="KAB8301759.1"/>
    <property type="molecule type" value="Genomic_DNA"/>
</dbReference>
<gene>
    <name evidence="1" type="ORF">DSM100238_0078</name>
</gene>
<evidence type="ECO:0008006" key="3">
    <source>
        <dbReference type="Google" id="ProtNLM"/>
    </source>
</evidence>
<comment type="caution">
    <text evidence="1">The sequence shown here is derived from an EMBL/GenBank/DDBJ whole genome shotgun (WGS) entry which is preliminary data.</text>
</comment>
<sequence>MEDDEDARIQRQINGMLFDALMECWEWAEEWEPLPGMDASRWYARYRYSYRGRLPLRQWDDLPVPEGAWKVWKSAGLMSEAWVDFQDARYRRLRHEEGIVRGTRLWVEQALEMWWRNQRDGGSHLPADDRLLLRLAVGMKQNIAIRDALIVSAVSITPLDWETLLRFASEPSCPGNASAMGGLLTEAFDEPKAVPRVGCMRASVAMLERMAELVPVSYRVNILACAAYLMWWVDDPRTDIVARIARHLDPTCTLAGIVIDALGNGVKPEWCLR</sequence>
<keyword evidence="2" id="KW-1185">Reference proteome</keyword>
<accession>A0A6A2VAI1</accession>
<dbReference type="RefSeq" id="WP_152354782.1">
    <property type="nucleotide sequence ID" value="NZ_JBHLXF010000037.1"/>
</dbReference>
<evidence type="ECO:0000313" key="2">
    <source>
        <dbReference type="Proteomes" id="UP000440041"/>
    </source>
</evidence>
<dbReference type="OrthoDB" id="3243184at2"/>
<dbReference type="Proteomes" id="UP000440041">
    <property type="component" value="Unassembled WGS sequence"/>
</dbReference>
<organism evidence="1 2">
    <name type="scientific">Bifidobacterium apri</name>
    <dbReference type="NCBI Taxonomy" id="1769423"/>
    <lineage>
        <taxon>Bacteria</taxon>
        <taxon>Bacillati</taxon>
        <taxon>Actinomycetota</taxon>
        <taxon>Actinomycetes</taxon>
        <taxon>Bifidobacteriales</taxon>
        <taxon>Bifidobacteriaceae</taxon>
        <taxon>Bifidobacterium</taxon>
    </lineage>
</organism>
<protein>
    <recommendedName>
        <fullName evidence="3">DUF4192 family protein</fullName>
    </recommendedName>
</protein>
<name>A0A6A2VAI1_9BIFI</name>
<reference evidence="1 2" key="1">
    <citation type="submission" date="2019-09" db="EMBL/GenBank/DDBJ databases">
        <title>Characterization of the phylogenetic diversity of two novel species belonging to the genus Bifidobacterium: Bifidobacterium cebidarum sp. nov. and Bifidobacterium leontopitheci sp. nov.</title>
        <authorList>
            <person name="Lugli G.A."/>
            <person name="Duranti S."/>
            <person name="Milani C."/>
            <person name="Turroni F."/>
            <person name="Ventura M."/>
        </authorList>
    </citation>
    <scope>NUCLEOTIDE SEQUENCE [LARGE SCALE GENOMIC DNA]</scope>
    <source>
        <strain evidence="1 2">DSM 100238</strain>
    </source>
</reference>